<name>A0A1I0GRA6_9FIRM</name>
<evidence type="ECO:0000313" key="4">
    <source>
        <dbReference type="Proteomes" id="UP000198558"/>
    </source>
</evidence>
<dbReference type="EMBL" id="FOIN01000034">
    <property type="protein sequence ID" value="SET73582.1"/>
    <property type="molecule type" value="Genomic_DNA"/>
</dbReference>
<evidence type="ECO:0000259" key="1">
    <source>
        <dbReference type="Pfam" id="PF20378"/>
    </source>
</evidence>
<reference evidence="2 5" key="3">
    <citation type="journal article" date="2020" name="Microbiome">
        <title>Single-cell genomics of uncultured bacteria reveals dietary fiber responders in the mouse gut microbiota.</title>
        <authorList>
            <person name="Chijiiwa R."/>
            <person name="Hosokawa M."/>
            <person name="Kogawa M."/>
            <person name="Nishikawa Y."/>
            <person name="Ide K."/>
            <person name="Sakanashi C."/>
            <person name="Takahashi K."/>
            <person name="Takeyama H."/>
        </authorList>
    </citation>
    <scope>NUCLEOTIDE SEQUENCE [LARGE SCALE GENOMIC DNA]</scope>
    <source>
        <strain evidence="2">IMSAGC_017</strain>
    </source>
</reference>
<dbReference type="EMBL" id="BLMI01000024">
    <property type="protein sequence ID" value="GFI40124.1"/>
    <property type="molecule type" value="Genomic_DNA"/>
</dbReference>
<evidence type="ECO:0000313" key="5">
    <source>
        <dbReference type="Proteomes" id="UP000490821"/>
    </source>
</evidence>
<evidence type="ECO:0000313" key="3">
    <source>
        <dbReference type="EMBL" id="SET73582.1"/>
    </source>
</evidence>
<proteinExistence type="predicted"/>
<sequence length="121" mass="14474">MSQRKWEYNGLEFEADFEDVNFLENYSKAMHKLSNSCKTMPKDGTDLERIKTLCNYYYEFFDDVFGTGTSITLFENKHNLRLYEEAFISLVNLNETANEQMLARRMSLQPKNRAQRRKNYQ</sequence>
<organism evidence="3 4">
    <name type="scientific">Thomasclavelia cocleata</name>
    <dbReference type="NCBI Taxonomy" id="69824"/>
    <lineage>
        <taxon>Bacteria</taxon>
        <taxon>Bacillati</taxon>
        <taxon>Bacillota</taxon>
        <taxon>Erysipelotrichia</taxon>
        <taxon>Erysipelotrichales</taxon>
        <taxon>Coprobacillaceae</taxon>
        <taxon>Thomasclavelia</taxon>
    </lineage>
</organism>
<dbReference type="GeneID" id="78289134"/>
<keyword evidence="4" id="KW-1185">Reference proteome</keyword>
<accession>A0A1I0GRA6</accession>
<protein>
    <recommendedName>
        <fullName evidence="1">DUF6673 domain-containing protein</fullName>
    </recommendedName>
</protein>
<dbReference type="Proteomes" id="UP000490821">
    <property type="component" value="Unassembled WGS sequence"/>
</dbReference>
<dbReference type="OrthoDB" id="1828699at2"/>
<dbReference type="Pfam" id="PF20378">
    <property type="entry name" value="DUF6673"/>
    <property type="match status" value="1"/>
</dbReference>
<dbReference type="Proteomes" id="UP000198558">
    <property type="component" value="Unassembled WGS sequence"/>
</dbReference>
<dbReference type="RefSeq" id="WP_092355647.1">
    <property type="nucleotide sequence ID" value="NZ_BLMI01000024.1"/>
</dbReference>
<feature type="domain" description="DUF6673" evidence="1">
    <location>
        <begin position="9"/>
        <end position="118"/>
    </location>
</feature>
<dbReference type="AlphaFoldDB" id="A0A1I0GRA6"/>
<dbReference type="InterPro" id="IPR046655">
    <property type="entry name" value="DUF6673"/>
</dbReference>
<reference evidence="4" key="2">
    <citation type="submission" date="2016-10" db="EMBL/GenBank/DDBJ databases">
        <authorList>
            <person name="Varghese N."/>
            <person name="Submissions S."/>
        </authorList>
    </citation>
    <scope>NUCLEOTIDE SEQUENCE [LARGE SCALE GENOMIC DNA]</scope>
    <source>
        <strain evidence="4">DSM 1551</strain>
    </source>
</reference>
<evidence type="ECO:0000313" key="2">
    <source>
        <dbReference type="EMBL" id="GFI40124.1"/>
    </source>
</evidence>
<reference evidence="3" key="1">
    <citation type="submission" date="2016-10" db="EMBL/GenBank/DDBJ databases">
        <authorList>
            <person name="de Groot N.N."/>
        </authorList>
    </citation>
    <scope>NUCLEOTIDE SEQUENCE [LARGE SCALE GENOMIC DNA]</scope>
    <source>
        <strain evidence="3">DSM 1551</strain>
    </source>
</reference>
<gene>
    <name evidence="2" type="ORF">IMSAGC017_00155</name>
    <name evidence="3" type="ORF">SAMN04489758_13413</name>
</gene>